<dbReference type="Gene3D" id="3.40.50.2000">
    <property type="entry name" value="Glycogen Phosphorylase B"/>
    <property type="match status" value="1"/>
</dbReference>
<feature type="domain" description="Response regulatory" evidence="2">
    <location>
        <begin position="3"/>
        <end position="117"/>
    </location>
</feature>
<keyword evidence="1" id="KW-0597">Phosphoprotein</keyword>
<reference evidence="3 4" key="1">
    <citation type="submission" date="2019-06" db="EMBL/GenBank/DDBJ databases">
        <title>Paenimaribius caenipelagi gen. nov., sp. nov., isolated from a tidal flat.</title>
        <authorList>
            <person name="Yoon J.-H."/>
        </authorList>
    </citation>
    <scope>NUCLEOTIDE SEQUENCE [LARGE SCALE GENOMIC DNA]</scope>
    <source>
        <strain evidence="3 4">JBTF-M29</strain>
    </source>
</reference>
<dbReference type="SUPFAM" id="SSF53756">
    <property type="entry name" value="UDP-Glycosyltransferase/glycogen phosphorylase"/>
    <property type="match status" value="1"/>
</dbReference>
<dbReference type="Proteomes" id="UP000318590">
    <property type="component" value="Unassembled WGS sequence"/>
</dbReference>
<dbReference type="SUPFAM" id="SSF52172">
    <property type="entry name" value="CheY-like"/>
    <property type="match status" value="1"/>
</dbReference>
<protein>
    <submittedName>
        <fullName evidence="3">Response regulator</fullName>
    </submittedName>
</protein>
<name>A0A547PPC9_9RHOB</name>
<dbReference type="OrthoDB" id="9802126at2"/>
<dbReference type="GO" id="GO:0016758">
    <property type="term" value="F:hexosyltransferase activity"/>
    <property type="evidence" value="ECO:0007669"/>
    <property type="project" value="InterPro"/>
</dbReference>
<organism evidence="3 4">
    <name type="scientific">Palleronia caenipelagi</name>
    <dbReference type="NCBI Taxonomy" id="2489174"/>
    <lineage>
        <taxon>Bacteria</taxon>
        <taxon>Pseudomonadati</taxon>
        <taxon>Pseudomonadota</taxon>
        <taxon>Alphaproteobacteria</taxon>
        <taxon>Rhodobacterales</taxon>
        <taxon>Roseobacteraceae</taxon>
        <taxon>Palleronia</taxon>
    </lineage>
</organism>
<dbReference type="PROSITE" id="PS50110">
    <property type="entry name" value="RESPONSE_REGULATORY"/>
    <property type="match status" value="1"/>
</dbReference>
<proteinExistence type="predicted"/>
<dbReference type="InterPro" id="IPR007235">
    <property type="entry name" value="Glyco_trans_28_C"/>
</dbReference>
<evidence type="ECO:0000313" key="3">
    <source>
        <dbReference type="EMBL" id="TRD16002.1"/>
    </source>
</evidence>
<keyword evidence="4" id="KW-1185">Reference proteome</keyword>
<dbReference type="Pfam" id="PF00072">
    <property type="entry name" value="Response_reg"/>
    <property type="match status" value="1"/>
</dbReference>
<comment type="caution">
    <text evidence="3">The sequence shown here is derived from an EMBL/GenBank/DDBJ whole genome shotgun (WGS) entry which is preliminary data.</text>
</comment>
<dbReference type="Pfam" id="PF04101">
    <property type="entry name" value="Glyco_tran_28_C"/>
    <property type="match status" value="1"/>
</dbReference>
<dbReference type="InterPro" id="IPR001789">
    <property type="entry name" value="Sig_transdc_resp-reg_receiver"/>
</dbReference>
<dbReference type="AlphaFoldDB" id="A0A547PPC9"/>
<dbReference type="SMART" id="SM00448">
    <property type="entry name" value="REC"/>
    <property type="match status" value="1"/>
</dbReference>
<dbReference type="EMBL" id="VFSV01000032">
    <property type="protein sequence ID" value="TRD16002.1"/>
    <property type="molecule type" value="Genomic_DNA"/>
</dbReference>
<dbReference type="Gene3D" id="3.40.50.2300">
    <property type="match status" value="1"/>
</dbReference>
<accession>A0A547PPC9</accession>
<evidence type="ECO:0000256" key="1">
    <source>
        <dbReference type="PROSITE-ProRule" id="PRU00169"/>
    </source>
</evidence>
<dbReference type="PANTHER" id="PTHR21015">
    <property type="entry name" value="UDP-N-ACETYLGLUCOSAMINE--N-ACETYLMURAMYL-(PENTAPEPTIDE) PYROPHOSPHORYL-UNDECAPRENOL N-ACETYLGLUCOSAMINE TRANSFERASE 1"/>
    <property type="match status" value="1"/>
</dbReference>
<evidence type="ECO:0000259" key="2">
    <source>
        <dbReference type="PROSITE" id="PS50110"/>
    </source>
</evidence>
<dbReference type="PANTHER" id="PTHR21015:SF28">
    <property type="entry name" value="SLL1722 PROTEIN"/>
    <property type="match status" value="1"/>
</dbReference>
<dbReference type="RefSeq" id="WP_142835589.1">
    <property type="nucleotide sequence ID" value="NZ_VFSV01000032.1"/>
</dbReference>
<dbReference type="GO" id="GO:0000160">
    <property type="term" value="P:phosphorelay signal transduction system"/>
    <property type="evidence" value="ECO:0007669"/>
    <property type="project" value="InterPro"/>
</dbReference>
<evidence type="ECO:0000313" key="4">
    <source>
        <dbReference type="Proteomes" id="UP000318590"/>
    </source>
</evidence>
<feature type="modified residue" description="4-aspartylphosphate" evidence="1">
    <location>
        <position position="52"/>
    </location>
</feature>
<gene>
    <name evidence="3" type="ORF">FEV53_14840</name>
</gene>
<sequence>MTRVLLCEDEALLARNISLALAKTGVEVRHAGSASEARAALKLPHWDLVIADISLGNGDGIDLLFEARDHLRDTPVIIITGQDSIANRLRAESIAAVTFLAKPFALSRLRELVAAFTRGQSGTMQPARHAPSVVMYSHDTLGLGHMRRNSAIARSLVARIPGASVLMLVGSPAGMVFESAPGIDYVKLPSLAKLGRGLFGAGSLRLDSDAIRRLRMSVIDGVLNNLRPDLLLVDHEPAGVMNELEPALRRLRLEGRTRTVLGLRDILDAPERIARSWQENGTARIISELYDDVLVYGDPSFFDTASAYNLPPRTRSCGVVTTTRRTSPRPFGRPPQRVLVSGGGGRDAYPLIDAAITAMVELPSAQRPAMTIVTGPLMDEELQAETLARSAPLGILVHTHVPDLTIEMARSDLLITMTGYNSINEAMALGCPIVTVPRLGPSAEQSIRAERLETLGLARVLHREALSGRALARFLTGDLPPPPAMKLRLDGAETAAKKLQKLLEQSPFPREVAYVAQP</sequence>
<dbReference type="InterPro" id="IPR011006">
    <property type="entry name" value="CheY-like_superfamily"/>
</dbReference>